<dbReference type="Proteomes" id="UP000054016">
    <property type="component" value="Unassembled WGS sequence"/>
</dbReference>
<dbReference type="AlphaFoldDB" id="A0A0M0BUB4"/>
<evidence type="ECO:0000259" key="1">
    <source>
        <dbReference type="Pfam" id="PF01996"/>
    </source>
</evidence>
<dbReference type="PANTHER" id="PTHR47917">
    <property type="match status" value="1"/>
</dbReference>
<protein>
    <recommendedName>
        <fullName evidence="1">Coenzyme F420:L-glutamate ligase-like domain-containing protein</fullName>
    </recommendedName>
</protein>
<organism evidence="2 3">
    <name type="scientific">miscellaneous Crenarchaeota group-1 archaeon SG8-32-3</name>
    <dbReference type="NCBI Taxonomy" id="1685125"/>
    <lineage>
        <taxon>Archaea</taxon>
        <taxon>Candidatus Bathyarchaeota</taxon>
        <taxon>MCG-1</taxon>
    </lineage>
</organism>
<comment type="caution">
    <text evidence="2">The sequence shown here is derived from an EMBL/GenBank/DDBJ whole genome shotgun (WGS) entry which is preliminary data.</text>
</comment>
<evidence type="ECO:0000313" key="2">
    <source>
        <dbReference type="EMBL" id="KON31766.1"/>
    </source>
</evidence>
<dbReference type="PANTHER" id="PTHR47917:SF1">
    <property type="entry name" value="COENZYME F420:L-GLUTAMATE LIGASE"/>
    <property type="match status" value="1"/>
</dbReference>
<feature type="domain" description="Coenzyme F420:L-glutamate ligase-like" evidence="1">
    <location>
        <begin position="10"/>
        <end position="172"/>
    </location>
</feature>
<name>A0A0M0BUB4_9ARCH</name>
<dbReference type="EMBL" id="LFWV01000025">
    <property type="protein sequence ID" value="KON31766.1"/>
    <property type="molecule type" value="Genomic_DNA"/>
</dbReference>
<dbReference type="GO" id="GO:0052618">
    <property type="term" value="F:coenzyme F420-0:L-glutamate ligase activity"/>
    <property type="evidence" value="ECO:0007669"/>
    <property type="project" value="TreeGrafter"/>
</dbReference>
<dbReference type="SUPFAM" id="SSF144010">
    <property type="entry name" value="CofE-like"/>
    <property type="match status" value="1"/>
</dbReference>
<gene>
    <name evidence="2" type="ORF">AC478_02265</name>
</gene>
<dbReference type="Pfam" id="PF01996">
    <property type="entry name" value="F420_ligase"/>
    <property type="match status" value="1"/>
</dbReference>
<reference evidence="3" key="1">
    <citation type="submission" date="2015-06" db="EMBL/GenBank/DDBJ databases">
        <title>New insights into the roles of widespread benthic archaea in carbon and nitrogen cycling.</title>
        <authorList>
            <person name="Lazar C.S."/>
            <person name="Baker B.J."/>
            <person name="Seitz K.W."/>
            <person name="Hyde A.S."/>
            <person name="Dick G.J."/>
            <person name="Hinrichs K.-U."/>
            <person name="Teske A.P."/>
        </authorList>
    </citation>
    <scope>NUCLEOTIDE SEQUENCE [LARGE SCALE GENOMIC DNA]</scope>
</reference>
<proteinExistence type="predicted"/>
<accession>A0A0M0BUB4</accession>
<evidence type="ECO:0000313" key="3">
    <source>
        <dbReference type="Proteomes" id="UP000054016"/>
    </source>
</evidence>
<sequence>MTKYYALPVSTEYWKPGDNYLNDILDAVEKRVAIGDFVVISEKALSTALGNIVDESSINPSLNAKVISRLWMRIAWGYFLGALCRLGPRLRRRLREYPVEAGSCHKQNVLQQAGLLQALMWGSEGGIDGSNLPFSYVSLPLSNANELAEAVHREIWFKLKKKVFVIIVDTDKTYSFRNFQFTPRPRPMKGIHSIGGVVAYLIGRTFKLRKRPTPLAVAGGKMQAKEALKIANIADRARGPGLGATVWDMAARFKVDATGISWHMLSKVKHKPVVIVRKNVSEDGT</sequence>
<dbReference type="InterPro" id="IPR002847">
    <property type="entry name" value="F420-0_gamma-glut_ligase-dom"/>
</dbReference>